<sequence length="390" mass="42845">MGNIVKQKIIYLDNAATTHIDPEVADSMIACFSRSHELGNPSANNLLGRRAHAAIELAREQVATLIEADPYEIIWTSGATESNNLAILGAARFRSHRGRHIITSSTEHKAVIEPFSQLEKEDFCVTKISCDDKGMISLNDLEEAITKETQLVSIMHVNNETGVIQNIEAIGNLCRKNDILFHTDAAQSVGKLPIKLRDLNIDLLSFTAHKFYGPQGIGGLYIKKRSGCGVLPLFFGGEQQNARPGTLPLHQIVGLGVASKLANLRLKDDYLHYKLLHDRLWNSLKNLAGIIRNGSEKFHFPGILNISIDDIDGESLMLALEPICISQGSACNSKSGESSFVLKALGCSDMQAHSSIRFSFGRDNTIEDIDFVINHYVSSVSKLRSLAPEI</sequence>
<evidence type="ECO:0000256" key="6">
    <source>
        <dbReference type="ARBA" id="ARBA00022898"/>
    </source>
</evidence>
<dbReference type="InterPro" id="IPR015424">
    <property type="entry name" value="PyrdxlP-dep_Trfase"/>
</dbReference>
<dbReference type="Pfam" id="PF00266">
    <property type="entry name" value="Aminotran_5"/>
    <property type="match status" value="1"/>
</dbReference>
<dbReference type="GO" id="GO:0051536">
    <property type="term" value="F:iron-sulfur cluster binding"/>
    <property type="evidence" value="ECO:0007669"/>
    <property type="project" value="UniProtKB-KW"/>
</dbReference>
<dbReference type="InterPro" id="IPR020578">
    <property type="entry name" value="Aminotrans_V_PyrdxlP_BS"/>
</dbReference>
<evidence type="ECO:0000256" key="2">
    <source>
        <dbReference type="ARBA" id="ARBA00006490"/>
    </source>
</evidence>
<dbReference type="InterPro" id="IPR015422">
    <property type="entry name" value="PyrdxlP-dep_Trfase_small"/>
</dbReference>
<proteinExistence type="inferred from homology"/>
<dbReference type="Gene3D" id="3.40.640.10">
    <property type="entry name" value="Type I PLP-dependent aspartate aminotransferase-like (Major domain)"/>
    <property type="match status" value="1"/>
</dbReference>
<dbReference type="SUPFAM" id="SSF53383">
    <property type="entry name" value="PLP-dependent transferases"/>
    <property type="match status" value="1"/>
</dbReference>
<gene>
    <name evidence="10" type="ORF">METZ01_LOCUS19096</name>
</gene>
<comment type="cofactor">
    <cofactor evidence="1">
        <name>pyridoxal 5'-phosphate</name>
        <dbReference type="ChEBI" id="CHEBI:597326"/>
    </cofactor>
</comment>
<dbReference type="InterPro" id="IPR000192">
    <property type="entry name" value="Aminotrans_V_dom"/>
</dbReference>
<name>A0A381PGY4_9ZZZZ</name>
<dbReference type="PANTHER" id="PTHR11601">
    <property type="entry name" value="CYSTEINE DESULFURYLASE FAMILY MEMBER"/>
    <property type="match status" value="1"/>
</dbReference>
<dbReference type="PROSITE" id="PS00595">
    <property type="entry name" value="AA_TRANSFER_CLASS_5"/>
    <property type="match status" value="1"/>
</dbReference>
<dbReference type="EMBL" id="UINC01000979">
    <property type="protein sequence ID" value="SUZ66242.1"/>
    <property type="molecule type" value="Genomic_DNA"/>
</dbReference>
<protein>
    <recommendedName>
        <fullName evidence="3">cysteine desulfurase</fullName>
        <ecNumber evidence="3">2.8.1.7</ecNumber>
    </recommendedName>
</protein>
<evidence type="ECO:0000256" key="4">
    <source>
        <dbReference type="ARBA" id="ARBA00022679"/>
    </source>
</evidence>
<organism evidence="10">
    <name type="scientific">marine metagenome</name>
    <dbReference type="NCBI Taxonomy" id="408172"/>
    <lineage>
        <taxon>unclassified sequences</taxon>
        <taxon>metagenomes</taxon>
        <taxon>ecological metagenomes</taxon>
    </lineage>
</organism>
<dbReference type="PANTHER" id="PTHR11601:SF34">
    <property type="entry name" value="CYSTEINE DESULFURASE"/>
    <property type="match status" value="1"/>
</dbReference>
<feature type="domain" description="Aminotransferase class V" evidence="9">
    <location>
        <begin position="10"/>
        <end position="370"/>
    </location>
</feature>
<keyword evidence="6" id="KW-0663">Pyridoxal phosphate</keyword>
<dbReference type="InterPro" id="IPR015421">
    <property type="entry name" value="PyrdxlP-dep_Trfase_major"/>
</dbReference>
<keyword evidence="7" id="KW-0408">Iron</keyword>
<dbReference type="PIRSF" id="PIRSF005572">
    <property type="entry name" value="NifS"/>
    <property type="match status" value="1"/>
</dbReference>
<dbReference type="EC" id="2.8.1.7" evidence="3"/>
<keyword evidence="5" id="KW-0479">Metal-binding</keyword>
<evidence type="ECO:0000256" key="7">
    <source>
        <dbReference type="ARBA" id="ARBA00023004"/>
    </source>
</evidence>
<dbReference type="GO" id="GO:0031071">
    <property type="term" value="F:cysteine desulfurase activity"/>
    <property type="evidence" value="ECO:0007669"/>
    <property type="project" value="UniProtKB-EC"/>
</dbReference>
<dbReference type="InterPro" id="IPR016454">
    <property type="entry name" value="Cysteine_dSase"/>
</dbReference>
<evidence type="ECO:0000259" key="9">
    <source>
        <dbReference type="Pfam" id="PF00266"/>
    </source>
</evidence>
<evidence type="ECO:0000256" key="8">
    <source>
        <dbReference type="ARBA" id="ARBA00023014"/>
    </source>
</evidence>
<evidence type="ECO:0000313" key="10">
    <source>
        <dbReference type="EMBL" id="SUZ66242.1"/>
    </source>
</evidence>
<keyword evidence="4" id="KW-0808">Transferase</keyword>
<evidence type="ECO:0000256" key="3">
    <source>
        <dbReference type="ARBA" id="ARBA00012239"/>
    </source>
</evidence>
<dbReference type="GO" id="GO:0046872">
    <property type="term" value="F:metal ion binding"/>
    <property type="evidence" value="ECO:0007669"/>
    <property type="project" value="UniProtKB-KW"/>
</dbReference>
<dbReference type="Gene3D" id="3.90.1150.10">
    <property type="entry name" value="Aspartate Aminotransferase, domain 1"/>
    <property type="match status" value="1"/>
</dbReference>
<evidence type="ECO:0000256" key="5">
    <source>
        <dbReference type="ARBA" id="ARBA00022723"/>
    </source>
</evidence>
<dbReference type="AlphaFoldDB" id="A0A381PGY4"/>
<reference evidence="10" key="1">
    <citation type="submission" date="2018-05" db="EMBL/GenBank/DDBJ databases">
        <authorList>
            <person name="Lanie J.A."/>
            <person name="Ng W.-L."/>
            <person name="Kazmierczak K.M."/>
            <person name="Andrzejewski T.M."/>
            <person name="Davidsen T.M."/>
            <person name="Wayne K.J."/>
            <person name="Tettelin H."/>
            <person name="Glass J.I."/>
            <person name="Rusch D."/>
            <person name="Podicherti R."/>
            <person name="Tsui H.-C.T."/>
            <person name="Winkler M.E."/>
        </authorList>
    </citation>
    <scope>NUCLEOTIDE SEQUENCE</scope>
</reference>
<accession>A0A381PGY4</accession>
<keyword evidence="8" id="KW-0411">Iron-sulfur</keyword>
<comment type="similarity">
    <text evidence="2">Belongs to the class-V pyridoxal-phosphate-dependent aminotransferase family. NifS/IscS subfamily.</text>
</comment>
<evidence type="ECO:0000256" key="1">
    <source>
        <dbReference type="ARBA" id="ARBA00001933"/>
    </source>
</evidence>